<feature type="coiled-coil region" evidence="8">
    <location>
        <begin position="19"/>
        <end position="53"/>
    </location>
</feature>
<dbReference type="InterPro" id="IPR015408">
    <property type="entry name" value="Znf_Mcm10/DnaG"/>
</dbReference>
<dbReference type="InterPro" id="IPR012340">
    <property type="entry name" value="NA-bd_OB-fold"/>
</dbReference>
<evidence type="ECO:0000256" key="1">
    <source>
        <dbReference type="ARBA" id="ARBA00004123"/>
    </source>
</evidence>
<accession>A0A0X8HWW2</accession>
<evidence type="ECO:0000256" key="2">
    <source>
        <dbReference type="ARBA" id="ARBA00009679"/>
    </source>
</evidence>
<keyword evidence="5" id="KW-0863">Zinc-finger</keyword>
<name>A0A0X8HWW2_9SACH</name>
<dbReference type="GeneID" id="28726387"/>
<dbReference type="InterPro" id="IPR055065">
    <property type="entry name" value="OB_MCM10"/>
</dbReference>
<comment type="similarity">
    <text evidence="2">Belongs to the MCM10 family.</text>
</comment>
<keyword evidence="12" id="KW-1185">Reference proteome</keyword>
<evidence type="ECO:0000256" key="5">
    <source>
        <dbReference type="ARBA" id="ARBA00022771"/>
    </source>
</evidence>
<keyword evidence="3" id="KW-0235">DNA replication</keyword>
<dbReference type="Proteomes" id="UP000243052">
    <property type="component" value="Chromosome viii"/>
</dbReference>
<keyword evidence="6" id="KW-0862">Zinc</keyword>
<evidence type="ECO:0000259" key="9">
    <source>
        <dbReference type="Pfam" id="PF09329"/>
    </source>
</evidence>
<dbReference type="OrthoDB" id="273123at2759"/>
<keyword evidence="8" id="KW-0175">Coiled coil</keyword>
<dbReference type="AlphaFoldDB" id="A0A0X8HWW2"/>
<dbReference type="Gene3D" id="2.40.50.140">
    <property type="entry name" value="Nucleic acid-binding proteins"/>
    <property type="match status" value="1"/>
</dbReference>
<reference evidence="11 12" key="1">
    <citation type="submission" date="2016-01" db="EMBL/GenBank/DDBJ databases">
        <title>Genome sequence of the yeast Holleya sinecauda.</title>
        <authorList>
            <person name="Dietrich F.S."/>
        </authorList>
    </citation>
    <scope>NUCLEOTIDE SEQUENCE [LARGE SCALE GENOMIC DNA]</scope>
    <source>
        <strain evidence="11 12">ATCC 58844</strain>
    </source>
</reference>
<dbReference type="STRING" id="45286.A0A0X8HWW2"/>
<dbReference type="PANTHER" id="PTHR13454:SF11">
    <property type="entry name" value="PROTEIN MCM10 HOMOLOG"/>
    <property type="match status" value="1"/>
</dbReference>
<dbReference type="GO" id="GO:0008270">
    <property type="term" value="F:zinc ion binding"/>
    <property type="evidence" value="ECO:0007669"/>
    <property type="project" value="UniProtKB-KW"/>
</dbReference>
<evidence type="ECO:0000256" key="3">
    <source>
        <dbReference type="ARBA" id="ARBA00022705"/>
    </source>
</evidence>
<sequence length="577" mass="66056">MQKLSDPREVRELDPYDALSEDEHEIVKVKERLLSLEKERQDLIARLNRLNESKCSKKDPNLIKLEVPSSPPRPKRVKEIEKKTIEVVEYPKENENEIHLFSSFAAPSHSTSYFAEKLSSAKKVRDDKVQKRDDLLKRRVYTFSSIAIPKEFDSIVVDEVEEYSNMNISKRYIPKDVLNTIMQDIKVLRLSKLYAKVRPPKFLEPEYTNWLTLGVVTHKSDIKMTAQRVPNKYFSIKLTDFQYDIQLMIFGKTNVEKYYKLQVKDIIAVLNPEIYPWRGQSDDFENNVPSSKSFSLAVKSNYDCILEIGCSKDLGFCPAIVKSKNKACGAPLNKSLSEACSYHQELNFRSTNAKRVELNGNISLRAPTKDGIVQSANMVRSSKGVRIGLTPDKQASRTKVDDRKRLNFTSNNAYKAYFDDEFQNPDILQNLETKRRKVNDSRKDQEINRQLSMAISKNRSETISGFSSGFKSEMKKATVKAMNTGVIKNIGFDPTRGKMKSVLYESKKGGAEDYKSAEVAEILSIKKDNVDLKPSEQEIIRKRQKRTDVYNEIFNDGKGKVSNANIVESSDDDLEIV</sequence>
<dbReference type="PANTHER" id="PTHR13454">
    <property type="entry name" value="PROTEIN MCM10 HOMOLOG"/>
    <property type="match status" value="1"/>
</dbReference>
<proteinExistence type="inferred from homology"/>
<dbReference type="Pfam" id="PF09329">
    <property type="entry name" value="zf-primase"/>
    <property type="match status" value="1"/>
</dbReference>
<feature type="domain" description="MCM10 OB-fold" evidence="10">
    <location>
        <begin position="163"/>
        <end position="284"/>
    </location>
</feature>
<evidence type="ECO:0000313" key="12">
    <source>
        <dbReference type="Proteomes" id="UP000243052"/>
    </source>
</evidence>
<protein>
    <submittedName>
        <fullName evidence="11">HHR240Wp</fullName>
    </submittedName>
</protein>
<evidence type="ECO:0000256" key="6">
    <source>
        <dbReference type="ARBA" id="ARBA00022833"/>
    </source>
</evidence>
<keyword evidence="7" id="KW-0539">Nucleus</keyword>
<gene>
    <name evidence="11" type="ORF">AW171_hschr85081</name>
</gene>
<evidence type="ECO:0000256" key="4">
    <source>
        <dbReference type="ARBA" id="ARBA00022723"/>
    </source>
</evidence>
<dbReference type="GO" id="GO:0003697">
    <property type="term" value="F:single-stranded DNA binding"/>
    <property type="evidence" value="ECO:0007669"/>
    <property type="project" value="InterPro"/>
</dbReference>
<evidence type="ECO:0000313" key="11">
    <source>
        <dbReference type="EMBL" id="AMD23009.1"/>
    </source>
</evidence>
<keyword evidence="4" id="KW-0479">Metal-binding</keyword>
<comment type="subcellular location">
    <subcellularLocation>
        <location evidence="1">Nucleus</location>
    </subcellularLocation>
</comment>
<dbReference type="EMBL" id="CP014248">
    <property type="protein sequence ID" value="AMD23009.1"/>
    <property type="molecule type" value="Genomic_DNA"/>
</dbReference>
<dbReference type="Pfam" id="PF22379">
    <property type="entry name" value="OB_MCM10"/>
    <property type="match status" value="1"/>
</dbReference>
<dbReference type="GO" id="GO:0043596">
    <property type="term" value="C:nuclear replication fork"/>
    <property type="evidence" value="ECO:0007669"/>
    <property type="project" value="TreeGrafter"/>
</dbReference>
<organism evidence="11 12">
    <name type="scientific">Eremothecium sinecaudum</name>
    <dbReference type="NCBI Taxonomy" id="45286"/>
    <lineage>
        <taxon>Eukaryota</taxon>
        <taxon>Fungi</taxon>
        <taxon>Dikarya</taxon>
        <taxon>Ascomycota</taxon>
        <taxon>Saccharomycotina</taxon>
        <taxon>Saccharomycetes</taxon>
        <taxon>Saccharomycetales</taxon>
        <taxon>Saccharomycetaceae</taxon>
        <taxon>Eremothecium</taxon>
    </lineage>
</organism>
<dbReference type="RefSeq" id="XP_017990005.1">
    <property type="nucleotide sequence ID" value="XM_018134516.1"/>
</dbReference>
<dbReference type="GO" id="GO:0006270">
    <property type="term" value="P:DNA replication initiation"/>
    <property type="evidence" value="ECO:0007669"/>
    <property type="project" value="InterPro"/>
</dbReference>
<feature type="domain" description="Zinc finger Mcm10/DnaG-type" evidence="9">
    <location>
        <begin position="309"/>
        <end position="355"/>
    </location>
</feature>
<dbReference type="GO" id="GO:0003688">
    <property type="term" value="F:DNA replication origin binding"/>
    <property type="evidence" value="ECO:0007669"/>
    <property type="project" value="TreeGrafter"/>
</dbReference>
<evidence type="ECO:0000259" key="10">
    <source>
        <dbReference type="Pfam" id="PF22379"/>
    </source>
</evidence>
<dbReference type="SUPFAM" id="SSF50249">
    <property type="entry name" value="Nucleic acid-binding proteins"/>
    <property type="match status" value="1"/>
</dbReference>
<dbReference type="InterPro" id="IPR040184">
    <property type="entry name" value="Mcm10"/>
</dbReference>
<evidence type="ECO:0000256" key="8">
    <source>
        <dbReference type="SAM" id="Coils"/>
    </source>
</evidence>
<evidence type="ECO:0000256" key="7">
    <source>
        <dbReference type="ARBA" id="ARBA00023242"/>
    </source>
</evidence>